<proteinExistence type="predicted"/>
<sequence length="182" mass="20575">MDPRTKNTSSVDNGIALGYVSFSYNGPPTAYSQQELQEQLDQQVEAFRDNALKHHYFTPLKHQEGEELGATEYANMAAYQTRDPKLLRVFLPQGGRVQLESDPDSISRNREVKAVRTSSKVPAGSVLRSKHARVKVTQASEDFKNEYNKVPFRPMFRLPELDSTRAAHILADVQSDSDDDKF</sequence>
<organism evidence="1 2">
    <name type="scientific">Janthinobacterium agaricidamnosum NBRC 102515 = DSM 9628</name>
    <dbReference type="NCBI Taxonomy" id="1349767"/>
    <lineage>
        <taxon>Bacteria</taxon>
        <taxon>Pseudomonadati</taxon>
        <taxon>Pseudomonadota</taxon>
        <taxon>Betaproteobacteria</taxon>
        <taxon>Burkholderiales</taxon>
        <taxon>Oxalobacteraceae</taxon>
        <taxon>Janthinobacterium</taxon>
    </lineage>
</organism>
<dbReference type="HOGENOM" id="CLU_1480151_0_0_4"/>
<dbReference type="EMBL" id="HG322949">
    <property type="protein sequence ID" value="CDG82316.1"/>
    <property type="molecule type" value="Genomic_DNA"/>
</dbReference>
<accession>W0V367</accession>
<reference evidence="1 2" key="1">
    <citation type="journal article" date="2015" name="Genome Announc.">
        <title>Genome Sequence of Mushroom Soft-Rot Pathogen Janthinobacterium agaricidamnosum.</title>
        <authorList>
            <person name="Graupner K."/>
            <person name="Lackner G."/>
            <person name="Hertweck C."/>
        </authorList>
    </citation>
    <scope>NUCLEOTIDE SEQUENCE [LARGE SCALE GENOMIC DNA]</scope>
    <source>
        <strain evidence="2">NBRC 102515 / DSM 9628</strain>
    </source>
</reference>
<gene>
    <name evidence="1" type="ORF">GJA_1678</name>
</gene>
<protein>
    <submittedName>
        <fullName evidence="1">Uncharacterized protein</fullName>
    </submittedName>
</protein>
<dbReference type="KEGG" id="jag:GJA_1678"/>
<dbReference type="PATRIC" id="fig|1349767.4.peg.3356"/>
<dbReference type="AlphaFoldDB" id="W0V367"/>
<evidence type="ECO:0000313" key="2">
    <source>
        <dbReference type="Proteomes" id="UP000027604"/>
    </source>
</evidence>
<evidence type="ECO:0000313" key="1">
    <source>
        <dbReference type="EMBL" id="CDG82316.1"/>
    </source>
</evidence>
<dbReference type="Proteomes" id="UP000027604">
    <property type="component" value="Chromosome I"/>
</dbReference>
<keyword evidence="2" id="KW-1185">Reference proteome</keyword>
<name>W0V367_9BURK</name>